<evidence type="ECO:0000256" key="1">
    <source>
        <dbReference type="SAM" id="Coils"/>
    </source>
</evidence>
<gene>
    <name evidence="2" type="ORF">BSTOLATCC_MIC22296</name>
</gene>
<accession>A0AAU9IZ26</accession>
<feature type="coiled-coil region" evidence="1">
    <location>
        <begin position="23"/>
        <end position="101"/>
    </location>
</feature>
<reference evidence="2" key="1">
    <citation type="submission" date="2021-09" db="EMBL/GenBank/DDBJ databases">
        <authorList>
            <consortium name="AG Swart"/>
            <person name="Singh M."/>
            <person name="Singh A."/>
            <person name="Seah K."/>
            <person name="Emmerich C."/>
        </authorList>
    </citation>
    <scope>NUCLEOTIDE SEQUENCE</scope>
    <source>
        <strain evidence="2">ATCC30299</strain>
    </source>
</reference>
<evidence type="ECO:0000313" key="3">
    <source>
        <dbReference type="Proteomes" id="UP001162131"/>
    </source>
</evidence>
<dbReference type="EMBL" id="CAJZBQ010000021">
    <property type="protein sequence ID" value="CAG9318938.1"/>
    <property type="molecule type" value="Genomic_DNA"/>
</dbReference>
<sequence length="428" mass="49801">MSIDVIPSVIEKLKYFADTDHILKTLSTDLEEKEKYISKLEDELKQEKIPKKILDYIHKIRKRNSELQERTEELELINDEMRSELEVLKQKQKEMQEIEKVMIDHNQFFEVVSKEKIWDNLKLYFGASEFCALMQINKRFHSVLSKDRSIWNQISNDIIKQTSVIPIPIDPIQIYFSPEDKEEIKLLIGKFVAQEYVIGKPFEEKLLNATKTLLTLKKQTEIATSSQGQQEKFSSVEELISNTFQIDKTVMLLNKGAALLASNPQKMGEYINFMQTSFAGLLLEGARLLIDAKQIEKLKNFFVVKIRETKAKLLSSEHSRDSLEVALNAQLDIKGSLVKRLHDLDMNYTKKVSDLAFLKQTLKQLEVEKLQLKKNLELSSKEFEENRHILANEIFKLREKLDVATAQKKELIEAFEDFGKMFYSLGLE</sequence>
<keyword evidence="3" id="KW-1185">Reference proteome</keyword>
<protein>
    <recommendedName>
        <fullName evidence="4">F-box domain-containing protein</fullName>
    </recommendedName>
</protein>
<keyword evidence="1" id="KW-0175">Coiled coil</keyword>
<proteinExistence type="predicted"/>
<feature type="coiled-coil region" evidence="1">
    <location>
        <begin position="355"/>
        <end position="414"/>
    </location>
</feature>
<name>A0AAU9IZ26_9CILI</name>
<evidence type="ECO:0000313" key="2">
    <source>
        <dbReference type="EMBL" id="CAG9318938.1"/>
    </source>
</evidence>
<dbReference type="AlphaFoldDB" id="A0AAU9IZ26"/>
<evidence type="ECO:0008006" key="4">
    <source>
        <dbReference type="Google" id="ProtNLM"/>
    </source>
</evidence>
<organism evidence="2 3">
    <name type="scientific">Blepharisma stoltei</name>
    <dbReference type="NCBI Taxonomy" id="1481888"/>
    <lineage>
        <taxon>Eukaryota</taxon>
        <taxon>Sar</taxon>
        <taxon>Alveolata</taxon>
        <taxon>Ciliophora</taxon>
        <taxon>Postciliodesmatophora</taxon>
        <taxon>Heterotrichea</taxon>
        <taxon>Heterotrichida</taxon>
        <taxon>Blepharismidae</taxon>
        <taxon>Blepharisma</taxon>
    </lineage>
</organism>
<dbReference type="Proteomes" id="UP001162131">
    <property type="component" value="Unassembled WGS sequence"/>
</dbReference>
<comment type="caution">
    <text evidence="2">The sequence shown here is derived from an EMBL/GenBank/DDBJ whole genome shotgun (WGS) entry which is preliminary data.</text>
</comment>